<reference evidence="3" key="1">
    <citation type="submission" date="2020-05" db="EMBL/GenBank/DDBJ databases">
        <authorList>
            <person name="Chiriac C."/>
            <person name="Salcher M."/>
            <person name="Ghai R."/>
            <person name="Kavagutti S V."/>
        </authorList>
    </citation>
    <scope>NUCLEOTIDE SEQUENCE</scope>
</reference>
<protein>
    <submittedName>
        <fullName evidence="3">Unannotated protein</fullName>
    </submittedName>
</protein>
<evidence type="ECO:0000313" key="2">
    <source>
        <dbReference type="EMBL" id="CAB4717796.1"/>
    </source>
</evidence>
<accession>A0A6J7C6I2</accession>
<proteinExistence type="predicted"/>
<dbReference type="SUPFAM" id="SSF52980">
    <property type="entry name" value="Restriction endonuclease-like"/>
    <property type="match status" value="1"/>
</dbReference>
<name>A0A6J7C6I2_9ZZZZ</name>
<dbReference type="InterPro" id="IPR011335">
    <property type="entry name" value="Restrct_endonuc-II-like"/>
</dbReference>
<evidence type="ECO:0000313" key="5">
    <source>
        <dbReference type="EMBL" id="CAB4987929.1"/>
    </source>
</evidence>
<dbReference type="EMBL" id="CAFBIY010000102">
    <property type="protein sequence ID" value="CAB4851899.1"/>
    <property type="molecule type" value="Genomic_DNA"/>
</dbReference>
<evidence type="ECO:0000313" key="4">
    <source>
        <dbReference type="EMBL" id="CAB4931824.1"/>
    </source>
</evidence>
<dbReference type="AlphaFoldDB" id="A0A6J7C6I2"/>
<organism evidence="3">
    <name type="scientific">freshwater metagenome</name>
    <dbReference type="NCBI Taxonomy" id="449393"/>
    <lineage>
        <taxon>unclassified sequences</taxon>
        <taxon>metagenomes</taxon>
        <taxon>ecological metagenomes</taxon>
    </lineage>
</organism>
<dbReference type="EMBL" id="CAESGF010000007">
    <property type="protein sequence ID" value="CAB4363706.1"/>
    <property type="molecule type" value="Genomic_DNA"/>
</dbReference>
<evidence type="ECO:0000313" key="3">
    <source>
        <dbReference type="EMBL" id="CAB4851899.1"/>
    </source>
</evidence>
<dbReference type="EMBL" id="CAFBOL010000027">
    <property type="protein sequence ID" value="CAB4987929.1"/>
    <property type="molecule type" value="Genomic_DNA"/>
</dbReference>
<dbReference type="EMBL" id="CAEZYF010000005">
    <property type="protein sequence ID" value="CAB4717796.1"/>
    <property type="molecule type" value="Genomic_DNA"/>
</dbReference>
<dbReference type="EMBL" id="CAFBMT010000007">
    <property type="protein sequence ID" value="CAB4931824.1"/>
    <property type="molecule type" value="Genomic_DNA"/>
</dbReference>
<evidence type="ECO:0000313" key="1">
    <source>
        <dbReference type="EMBL" id="CAB4363706.1"/>
    </source>
</evidence>
<sequence length="296" mass="33385">MRPEQWAERHDGLIPTAIARRAGLSQDQVDHRRKSGRYRKVFRGVSAVTGSPPTWRQAVRAVSLAAGQEVWLSHLTAGRVLGAQLFDDGVIHVISDLGHPVDIPGVRSHRSGTLEPGDTTTRDGMQCTSTLRTVLDLSATLTVKALGELVDHFLRTKQLQLEDLRERVGRTRPAPGRSVKALRMVLAQRIPGYDPGESPLEARIARIIDRAGLPRPKQQHRVQYDGLRYRIDFSWPDRKLYLEGNSFGFHRLSSDLDKDAARQNELVLDGWTPIELTWKMSDATIERTLRRFLARV</sequence>
<gene>
    <name evidence="2" type="ORF">UFOPK2656_01093</name>
    <name evidence="3" type="ORF">UFOPK3267_01789</name>
    <name evidence="4" type="ORF">UFOPK3651_01531</name>
    <name evidence="5" type="ORF">UFOPK3931_01278</name>
    <name evidence="1" type="ORF">UFOPK4189_01482</name>
</gene>